<evidence type="ECO:0000256" key="3">
    <source>
        <dbReference type="ARBA" id="ARBA00022448"/>
    </source>
</evidence>
<evidence type="ECO:0000256" key="2">
    <source>
        <dbReference type="ARBA" id="ARBA00008240"/>
    </source>
</evidence>
<dbReference type="InterPro" id="IPR011701">
    <property type="entry name" value="MFS"/>
</dbReference>
<dbReference type="KEGG" id="pti:PHATR_33590"/>
<dbReference type="GO" id="GO:0015293">
    <property type="term" value="F:symporter activity"/>
    <property type="evidence" value="ECO:0007669"/>
    <property type="project" value="UniProtKB-KW"/>
</dbReference>
<feature type="transmembrane region" description="Helical" evidence="10">
    <location>
        <begin position="390"/>
        <end position="412"/>
    </location>
</feature>
<keyword evidence="13" id="KW-1185">Reference proteome</keyword>
<dbReference type="PROSITE" id="PS50850">
    <property type="entry name" value="MFS"/>
    <property type="match status" value="1"/>
</dbReference>
<dbReference type="PROSITE" id="PS00216">
    <property type="entry name" value="SUGAR_TRANSPORT_1"/>
    <property type="match status" value="1"/>
</dbReference>
<comment type="subcellular location">
    <subcellularLocation>
        <location evidence="1">Cell membrane</location>
        <topology evidence="1">Multi-pass membrane protein</topology>
    </subcellularLocation>
</comment>
<dbReference type="InParanoid" id="B5Y5Q3"/>
<feature type="region of interest" description="Disordered" evidence="9">
    <location>
        <begin position="1"/>
        <end position="76"/>
    </location>
</feature>
<evidence type="ECO:0000313" key="12">
    <source>
        <dbReference type="EMBL" id="ACI65699.1"/>
    </source>
</evidence>
<feature type="transmembrane region" description="Helical" evidence="10">
    <location>
        <begin position="352"/>
        <end position="378"/>
    </location>
</feature>
<keyword evidence="5 10" id="KW-0812">Transmembrane</keyword>
<dbReference type="HOGENOM" id="CLU_362692_0_0_1"/>
<name>B5Y5Q3_PHATC</name>
<dbReference type="EMBL" id="CP001142">
    <property type="protein sequence ID" value="ACI65699.1"/>
    <property type="molecule type" value="Genomic_DNA"/>
</dbReference>
<feature type="transmembrane region" description="Helical" evidence="10">
    <location>
        <begin position="218"/>
        <end position="241"/>
    </location>
</feature>
<dbReference type="AlphaFoldDB" id="B5Y5Q3"/>
<feature type="compositionally biased region" description="Basic and acidic residues" evidence="9">
    <location>
        <begin position="45"/>
        <end position="58"/>
    </location>
</feature>
<feature type="domain" description="Major facilitator superfamily (MFS) profile" evidence="11">
    <location>
        <begin position="81"/>
        <end position="536"/>
    </location>
</feature>
<keyword evidence="4" id="KW-1003">Cell membrane</keyword>
<dbReference type="InterPro" id="IPR036259">
    <property type="entry name" value="MFS_trans_sf"/>
</dbReference>
<feature type="compositionally biased region" description="Polar residues" evidence="9">
    <location>
        <begin position="25"/>
        <end position="37"/>
    </location>
</feature>
<dbReference type="PaxDb" id="2850-Phatr33590"/>
<feature type="transmembrane region" description="Helical" evidence="10">
    <location>
        <begin position="445"/>
        <end position="470"/>
    </location>
</feature>
<dbReference type="PANTHER" id="PTHR43528:SF1">
    <property type="entry name" value="ALPHA-KETOGLUTARATE PERMEASE"/>
    <property type="match status" value="1"/>
</dbReference>
<keyword evidence="3" id="KW-0813">Transport</keyword>
<reference evidence="13" key="2">
    <citation type="submission" date="2008-08" db="EMBL/GenBank/DDBJ databases">
        <authorList>
            <consortium name="Diatom Consortium"/>
            <person name="Grigoriev I."/>
            <person name="Grimwood J."/>
            <person name="Kuo A."/>
            <person name="Otillar R.P."/>
            <person name="Salamov A."/>
            <person name="Detter J.C."/>
            <person name="Lindquist E."/>
            <person name="Shapiro H."/>
            <person name="Lucas S."/>
            <person name="Glavina del Rio T."/>
            <person name="Pitluck S."/>
            <person name="Rokhsar D."/>
            <person name="Bowler C."/>
        </authorList>
    </citation>
    <scope>GENOME REANNOTATION</scope>
    <source>
        <strain evidence="13">CCAP 1055/1</strain>
    </source>
</reference>
<keyword evidence="7 10" id="KW-1133">Transmembrane helix</keyword>
<comment type="similarity">
    <text evidence="2">Belongs to the major facilitator superfamily. Metabolite:H+ Symporter (MHS) family (TC 2.A.1.6) family.</text>
</comment>
<dbReference type="Pfam" id="PF00083">
    <property type="entry name" value="Sugar_tr"/>
    <property type="match status" value="1"/>
</dbReference>
<evidence type="ECO:0000256" key="10">
    <source>
        <dbReference type="SAM" id="Phobius"/>
    </source>
</evidence>
<feature type="compositionally biased region" description="Polar residues" evidence="9">
    <location>
        <begin position="297"/>
        <end position="310"/>
    </location>
</feature>
<feature type="transmembrane region" description="Helical" evidence="10">
    <location>
        <begin position="419"/>
        <end position="439"/>
    </location>
</feature>
<dbReference type="InterPro" id="IPR020846">
    <property type="entry name" value="MFS_dom"/>
</dbReference>
<feature type="transmembrane region" description="Helical" evidence="10">
    <location>
        <begin position="515"/>
        <end position="537"/>
    </location>
</feature>
<dbReference type="GO" id="GO:0005886">
    <property type="term" value="C:plasma membrane"/>
    <property type="evidence" value="ECO:0007669"/>
    <property type="project" value="UniProtKB-SubCell"/>
</dbReference>
<feature type="region of interest" description="Disordered" evidence="9">
    <location>
        <begin position="296"/>
        <end position="316"/>
    </location>
</feature>
<feature type="transmembrane region" description="Helical" evidence="10">
    <location>
        <begin position="253"/>
        <end position="272"/>
    </location>
</feature>
<dbReference type="Gene3D" id="1.20.1250.20">
    <property type="entry name" value="MFS general substrate transporter like domains"/>
    <property type="match status" value="2"/>
</dbReference>
<reference evidence="12 13" key="1">
    <citation type="journal article" date="2008" name="Nature">
        <title>The Phaeodactylum genome reveals the evolutionary history of diatom genomes.</title>
        <authorList>
            <person name="Bowler C."/>
            <person name="Allen A.E."/>
            <person name="Badger J.H."/>
            <person name="Grimwood J."/>
            <person name="Jabbari K."/>
            <person name="Kuo A."/>
            <person name="Maheswari U."/>
            <person name="Martens C."/>
            <person name="Maumus F."/>
            <person name="Otillar R.P."/>
            <person name="Rayko E."/>
            <person name="Salamov A."/>
            <person name="Vandepoele K."/>
            <person name="Beszteri B."/>
            <person name="Gruber A."/>
            <person name="Heijde M."/>
            <person name="Katinka M."/>
            <person name="Mock T."/>
            <person name="Valentin K."/>
            <person name="Verret F."/>
            <person name="Berges J.A."/>
            <person name="Brownlee C."/>
            <person name="Cadoret J.P."/>
            <person name="Chiovitti A."/>
            <person name="Choi C.J."/>
            <person name="Coesel S."/>
            <person name="De Martino A."/>
            <person name="Detter J.C."/>
            <person name="Durkin C."/>
            <person name="Falciatore A."/>
            <person name="Fournet J."/>
            <person name="Haruta M."/>
            <person name="Huysman M.J."/>
            <person name="Jenkins B.D."/>
            <person name="Jiroutova K."/>
            <person name="Jorgensen R.E."/>
            <person name="Joubert Y."/>
            <person name="Kaplan A."/>
            <person name="Kroger N."/>
            <person name="Kroth P.G."/>
            <person name="La Roche J."/>
            <person name="Lindquist E."/>
            <person name="Lommer M."/>
            <person name="Martin-Jezequel V."/>
            <person name="Lopez P.J."/>
            <person name="Lucas S."/>
            <person name="Mangogna M."/>
            <person name="McGinnis K."/>
            <person name="Medlin L.K."/>
            <person name="Montsant A."/>
            <person name="Oudot-Le Secq M.P."/>
            <person name="Napoli C."/>
            <person name="Obornik M."/>
            <person name="Parker M.S."/>
            <person name="Petit J.L."/>
            <person name="Porcel B.M."/>
            <person name="Poulsen N."/>
            <person name="Robison M."/>
            <person name="Rychlewski L."/>
            <person name="Rynearson T.A."/>
            <person name="Schmutz J."/>
            <person name="Shapiro H."/>
            <person name="Siaut M."/>
            <person name="Stanley M."/>
            <person name="Sussman M.R."/>
            <person name="Taylor A.R."/>
            <person name="Vardi A."/>
            <person name="von Dassow P."/>
            <person name="Vyverman W."/>
            <person name="Willis A."/>
            <person name="Wyrwicz L.S."/>
            <person name="Rokhsar D.S."/>
            <person name="Weissenbach J."/>
            <person name="Armbrust E.V."/>
            <person name="Green B.R."/>
            <person name="Van de Peer Y."/>
            <person name="Grigoriev I.V."/>
        </authorList>
    </citation>
    <scope>NUCLEOTIDE SEQUENCE [LARGE SCALE GENOMIC DNA]</scope>
    <source>
        <strain evidence="12 13">CCAP 1055/1</strain>
    </source>
</reference>
<gene>
    <name evidence="12" type="ORF">PHATR_33590</name>
</gene>
<evidence type="ECO:0000256" key="1">
    <source>
        <dbReference type="ARBA" id="ARBA00004651"/>
    </source>
</evidence>
<accession>B5Y5Q3</accession>
<evidence type="ECO:0000256" key="7">
    <source>
        <dbReference type="ARBA" id="ARBA00022989"/>
    </source>
</evidence>
<sequence length="577" mass="61259">MSVDGAAPDVGEGAYRRHPPPPPTHNGSRANQDSSMCSHKAHSSFRMDENDGLLRDQDNVPPPSHHSTTTAASTHSNSTAQTIAGVAGNILEWYDFAVFGFLSDIIGDVFFPPQQGNSATVKSFAVFGGAFLMRPIGGVMMGYIGDVYGRKRALVLSIFLMAFPTFAMGCLPTYEQVGAFAIVLLVIVRLLQGLSVGGQLMSSLVFTLETHETTQWGLYGSFVMAGANLGTLLGGLAGYALRSFLSYEQLVAWGWRLPFWSGILVSFSGFYLRSHENVEDDQNSRHCVASTRAAAPSGTNTIRDSQNSSDVGADHNTPLPVVKSSDDCEPIIPAISPPNPLRIAFASQNRRSLLAAALVPMLWSSGFYLSFVWMAIFMEDLIESPVPHAFGVNSAALLISVCLFFPVAGILSDRYGRRFVMTIGGVSVGVLSPILVLVIGKGNALNALVAQSSLGVALSFWGAPMCAWLVEAFEPAARLTSVAIGYNLAQATVGGLTPSVATIMVDSVGVNSPGWILTVLSILSLTGLWIVAPPVGASPPASSTRKRTFQALPSTGECEMVVTQTSEDDTSDPGELI</sequence>
<evidence type="ECO:0000313" key="13">
    <source>
        <dbReference type="Proteomes" id="UP000000759"/>
    </source>
</evidence>
<proteinExistence type="inferred from homology"/>
<dbReference type="GeneID" id="7204122"/>
<feature type="transmembrane region" description="Helical" evidence="10">
    <location>
        <begin position="153"/>
        <end position="174"/>
    </location>
</feature>
<evidence type="ECO:0000256" key="5">
    <source>
        <dbReference type="ARBA" id="ARBA00022692"/>
    </source>
</evidence>
<dbReference type="RefSeq" id="XP_002186229.1">
    <property type="nucleotide sequence ID" value="XM_002186193.1"/>
</dbReference>
<evidence type="ECO:0000256" key="9">
    <source>
        <dbReference type="SAM" id="MobiDB-lite"/>
    </source>
</evidence>
<feature type="compositionally biased region" description="Low complexity" evidence="9">
    <location>
        <begin position="65"/>
        <end position="76"/>
    </location>
</feature>
<keyword evidence="6" id="KW-0769">Symport</keyword>
<keyword evidence="8 10" id="KW-0472">Membrane</keyword>
<protein>
    <recommendedName>
        <fullName evidence="11">Major facilitator superfamily (MFS) profile domain-containing protein</fullName>
    </recommendedName>
</protein>
<feature type="transmembrane region" description="Helical" evidence="10">
    <location>
        <begin position="180"/>
        <end position="206"/>
    </location>
</feature>
<dbReference type="eggNOG" id="ENOG502S1J1">
    <property type="taxonomic scope" value="Eukaryota"/>
</dbReference>
<dbReference type="SUPFAM" id="SSF103473">
    <property type="entry name" value="MFS general substrate transporter"/>
    <property type="match status" value="1"/>
</dbReference>
<feature type="transmembrane region" description="Helical" evidence="10">
    <location>
        <begin position="124"/>
        <end position="144"/>
    </location>
</feature>
<evidence type="ECO:0000256" key="4">
    <source>
        <dbReference type="ARBA" id="ARBA00022475"/>
    </source>
</evidence>
<dbReference type="OrthoDB" id="5296287at2759"/>
<evidence type="ECO:0000259" key="11">
    <source>
        <dbReference type="PROSITE" id="PS50850"/>
    </source>
</evidence>
<feature type="transmembrane region" description="Helical" evidence="10">
    <location>
        <begin position="482"/>
        <end position="503"/>
    </location>
</feature>
<dbReference type="InterPro" id="IPR051084">
    <property type="entry name" value="H+-coupled_symporters"/>
</dbReference>
<evidence type="ECO:0000256" key="8">
    <source>
        <dbReference type="ARBA" id="ARBA00023136"/>
    </source>
</evidence>
<organism evidence="12 13">
    <name type="scientific">Phaeodactylum tricornutum (strain CCAP 1055/1)</name>
    <dbReference type="NCBI Taxonomy" id="556484"/>
    <lineage>
        <taxon>Eukaryota</taxon>
        <taxon>Sar</taxon>
        <taxon>Stramenopiles</taxon>
        <taxon>Ochrophyta</taxon>
        <taxon>Bacillariophyta</taxon>
        <taxon>Bacillariophyceae</taxon>
        <taxon>Bacillariophycidae</taxon>
        <taxon>Naviculales</taxon>
        <taxon>Phaeodactylaceae</taxon>
        <taxon>Phaeodactylum</taxon>
    </lineage>
</organism>
<dbReference type="Proteomes" id="UP000000759">
    <property type="component" value="Chromosome 3"/>
</dbReference>
<dbReference type="InterPro" id="IPR005828">
    <property type="entry name" value="MFS_sugar_transport-like"/>
</dbReference>
<dbReference type="Pfam" id="PF07690">
    <property type="entry name" value="MFS_1"/>
    <property type="match status" value="1"/>
</dbReference>
<dbReference type="InterPro" id="IPR005829">
    <property type="entry name" value="Sugar_transporter_CS"/>
</dbReference>
<evidence type="ECO:0000256" key="6">
    <source>
        <dbReference type="ARBA" id="ARBA00022847"/>
    </source>
</evidence>
<dbReference type="PANTHER" id="PTHR43528">
    <property type="entry name" value="ALPHA-KETOGLUTARATE PERMEASE"/>
    <property type="match status" value="1"/>
</dbReference>